<sequence>MPDLPKPQDAAEAALFSECWDAVLSYADLCTSGSAAATQLATDAFTHGMHEAQALEFDTGAERGAGRRALRLPRIPFLLTWVRTTAAAWEAGGQGHRLDPDLRLWLNSDKAARYTGPPLYRPLALRALRDMQEPDAALLWLAEVESLPLGSVARRLGLDPAVAASELDQVRALFRDRCHRSQLDTPMNPDCRVYARLLDAVTRSPGTDTPDDLSRHLATCVGCAEAAACLGLHGGGLPAALAGGVIGWSGLAYLERRRRAADAGMLPGRADATGTDRGLSPGREARSRFTLSRNGLLVAAGVVSVLTLAVSLTPFGGDDATAGGPSDGSPVVQQDPRFPVTGAPSGDGSEPQSTARPDATGSGAKDDSGDGDGKNSDTDKGKDGNSNEQPQGDASTPARVSHKPVDPGKSPAAACHVRYELVNEWPGGFQATLTVTSKKALDGWRLGWTYAGDQRVTQMWDGTFDQEGSQVSVTAADYNKTVAAGGTFGVGFLGIWQGFDNPAPVKFTLDGSPCATGK</sequence>
<evidence type="ECO:0000256" key="1">
    <source>
        <dbReference type="ARBA" id="ARBA00022729"/>
    </source>
</evidence>
<feature type="compositionally biased region" description="Basic and acidic residues" evidence="3">
    <location>
        <begin position="364"/>
        <end position="385"/>
    </location>
</feature>
<dbReference type="SUPFAM" id="SSF49384">
    <property type="entry name" value="Carbohydrate-binding domain"/>
    <property type="match status" value="1"/>
</dbReference>
<dbReference type="eggNOG" id="COG5520">
    <property type="taxonomic scope" value="Bacteria"/>
</dbReference>
<dbReference type="GeneID" id="24307909"/>
<keyword evidence="1" id="KW-0732">Signal</keyword>
<dbReference type="STRING" id="680198.SCAB_19371"/>
<feature type="domain" description="CBM2" evidence="4">
    <location>
        <begin position="408"/>
        <end position="517"/>
    </location>
</feature>
<gene>
    <name evidence="5" type="ordered locus">SCAB_19371</name>
</gene>
<dbReference type="InterPro" id="IPR012291">
    <property type="entry name" value="CBM2_carb-bd_dom_sf"/>
</dbReference>
<name>C9YT45_STRSW</name>
<dbReference type="EMBL" id="FN554889">
    <property type="protein sequence ID" value="CBG69059.1"/>
    <property type="molecule type" value="Genomic_DNA"/>
</dbReference>
<dbReference type="SMART" id="SM00637">
    <property type="entry name" value="CBD_II"/>
    <property type="match status" value="1"/>
</dbReference>
<keyword evidence="6" id="KW-1185">Reference proteome</keyword>
<dbReference type="GO" id="GO:0004553">
    <property type="term" value="F:hydrolase activity, hydrolyzing O-glycosyl compounds"/>
    <property type="evidence" value="ECO:0007669"/>
    <property type="project" value="InterPro"/>
</dbReference>
<dbReference type="GO" id="GO:0030247">
    <property type="term" value="F:polysaccharide binding"/>
    <property type="evidence" value="ECO:0007669"/>
    <property type="project" value="UniProtKB-UniRule"/>
</dbReference>
<dbReference type="HOGENOM" id="CLU_037519_0_0_11"/>
<dbReference type="CAZy" id="CBM2">
    <property type="family name" value="Carbohydrate-Binding Module Family 2"/>
</dbReference>
<dbReference type="RefSeq" id="WP_012999783.1">
    <property type="nucleotide sequence ID" value="NC_013929.1"/>
</dbReference>
<evidence type="ECO:0000259" key="4">
    <source>
        <dbReference type="PROSITE" id="PS51173"/>
    </source>
</evidence>
<reference evidence="5 6" key="1">
    <citation type="journal article" date="2010" name="Mol. Plant Microbe Interact.">
        <title>Streptomyces scabies 87-22 contains a coronafacic acid-like biosynthetic cluster that contributes to plant-microbe interactions.</title>
        <authorList>
            <person name="Bignell D.R."/>
            <person name="Seipke R.F."/>
            <person name="Huguet-Tapia J.C."/>
            <person name="Chambers A.H."/>
            <person name="Parry R.J."/>
            <person name="Loria R."/>
        </authorList>
    </citation>
    <scope>NUCLEOTIDE SEQUENCE [LARGE SCALE GENOMIC DNA]</scope>
    <source>
        <strain evidence="5 6">87.22</strain>
    </source>
</reference>
<dbReference type="InterPro" id="IPR008965">
    <property type="entry name" value="CBM2/CBM3_carb-bd_dom_sf"/>
</dbReference>
<keyword evidence="2" id="KW-0624">Polysaccharide degradation</keyword>
<feature type="region of interest" description="Disordered" evidence="3">
    <location>
        <begin position="319"/>
        <end position="411"/>
    </location>
</feature>
<dbReference type="PROSITE" id="PS51173">
    <property type="entry name" value="CBM2"/>
    <property type="match status" value="1"/>
</dbReference>
<evidence type="ECO:0000256" key="3">
    <source>
        <dbReference type="SAM" id="MobiDB-lite"/>
    </source>
</evidence>
<dbReference type="AlphaFoldDB" id="C9YT45"/>
<keyword evidence="2" id="KW-0119">Carbohydrate metabolism</keyword>
<accession>C9YT45</accession>
<dbReference type="GO" id="GO:0000272">
    <property type="term" value="P:polysaccharide catabolic process"/>
    <property type="evidence" value="ECO:0007669"/>
    <property type="project" value="UniProtKB-KW"/>
</dbReference>
<dbReference type="InterPro" id="IPR001919">
    <property type="entry name" value="CBD2"/>
</dbReference>
<dbReference type="Gene3D" id="2.60.40.290">
    <property type="match status" value="1"/>
</dbReference>
<evidence type="ECO:0000256" key="2">
    <source>
        <dbReference type="ARBA" id="ARBA00023326"/>
    </source>
</evidence>
<organism evidence="5 6">
    <name type="scientific">Streptomyces scabiei (strain 87.22)</name>
    <dbReference type="NCBI Taxonomy" id="680198"/>
    <lineage>
        <taxon>Bacteria</taxon>
        <taxon>Bacillati</taxon>
        <taxon>Actinomycetota</taxon>
        <taxon>Actinomycetes</taxon>
        <taxon>Kitasatosporales</taxon>
        <taxon>Streptomycetaceae</taxon>
        <taxon>Streptomyces</taxon>
    </lineage>
</organism>
<dbReference type="Proteomes" id="UP000001444">
    <property type="component" value="Chromosome"/>
</dbReference>
<protein>
    <submittedName>
        <fullName evidence="5">Putative cellulose-binding protein</fullName>
    </submittedName>
</protein>
<dbReference type="Pfam" id="PF00553">
    <property type="entry name" value="CBM_2"/>
    <property type="match status" value="1"/>
</dbReference>
<dbReference type="KEGG" id="scb:SCAB_19371"/>
<proteinExistence type="predicted"/>
<evidence type="ECO:0000313" key="5">
    <source>
        <dbReference type="EMBL" id="CBG69059.1"/>
    </source>
</evidence>
<evidence type="ECO:0000313" key="6">
    <source>
        <dbReference type="Proteomes" id="UP000001444"/>
    </source>
</evidence>